<dbReference type="InterPro" id="IPR052266">
    <property type="entry name" value="Miro-EF-hand_domain"/>
</dbReference>
<dbReference type="GO" id="GO:0005509">
    <property type="term" value="F:calcium ion binding"/>
    <property type="evidence" value="ECO:0007669"/>
    <property type="project" value="InterPro"/>
</dbReference>
<evidence type="ECO:0000256" key="1">
    <source>
        <dbReference type="ARBA" id="ARBA00004370"/>
    </source>
</evidence>
<evidence type="ECO:0000313" key="9">
    <source>
        <dbReference type="Proteomes" id="UP000318571"/>
    </source>
</evidence>
<dbReference type="Proteomes" id="UP000318571">
    <property type="component" value="Chromosome 3"/>
</dbReference>
<keyword evidence="9" id="KW-1185">Reference proteome</keyword>
<reference evidence="8 9" key="1">
    <citation type="journal article" date="2018" name="Nat. Ecol. Evol.">
        <title>Genomic signatures of mitonuclear coevolution across populations of Tigriopus californicus.</title>
        <authorList>
            <person name="Barreto F.S."/>
            <person name="Watson E.T."/>
            <person name="Lima T.G."/>
            <person name="Willett C.S."/>
            <person name="Edmands S."/>
            <person name="Li W."/>
            <person name="Burton R.S."/>
        </authorList>
    </citation>
    <scope>NUCLEOTIDE SEQUENCE [LARGE SCALE GENOMIC DNA]</scope>
    <source>
        <strain evidence="8 9">San Diego</strain>
    </source>
</reference>
<dbReference type="InterPro" id="IPR018247">
    <property type="entry name" value="EF_Hand_1_Ca_BS"/>
</dbReference>
<evidence type="ECO:0000256" key="3">
    <source>
        <dbReference type="ARBA" id="ARBA00022737"/>
    </source>
</evidence>
<dbReference type="PROSITE" id="PS00018">
    <property type="entry name" value="EF_HAND_1"/>
    <property type="match status" value="1"/>
</dbReference>
<dbReference type="OrthoDB" id="26525at2759"/>
<dbReference type="AlphaFoldDB" id="A0A553P857"/>
<dbReference type="InterPro" id="IPR011992">
    <property type="entry name" value="EF-hand-dom_pair"/>
</dbReference>
<gene>
    <name evidence="8" type="ORF">TCAL_09911</name>
</gene>
<dbReference type="PROSITE" id="PS50222">
    <property type="entry name" value="EF_HAND_2"/>
    <property type="match status" value="1"/>
</dbReference>
<evidence type="ECO:0000259" key="7">
    <source>
        <dbReference type="PROSITE" id="PS50222"/>
    </source>
</evidence>
<feature type="domain" description="EF-hand" evidence="7">
    <location>
        <begin position="110"/>
        <end position="145"/>
    </location>
</feature>
<sequence>MPATRVGVVTSKAKGPSLPTPQGSPAKNMPSKSPLGSPSKSIQVSAAQAAFIGVKGSISQDLDSREELEWALQSAGYNPTLEFMNRYWTPNTQGVCFREFDHILQMEPLPRKLDLLSYFRMFDPENKGVISHEQFLVAMTTRGKRLSTASLANILDNPTWNRDDTLDYKAFVRDVFDTSAKLAEVLKNNAIIEEKNLIVNSNTYKVKRKVSSPSRKVTWNSQGKVKGAFYFEGENIIGHQYNLTVEKDGFHEILIHPNCKRNVDCQVFVFHVTDENVQGSAESKYKYIGCSPLVIHKGFISNDTSEARQSWMGELFKGNYLLVPFTSGCKLKKRQSQPSSNVALVEPMTNGKLKLTQEFKDILSEIYHQVDLDGNGTLSRTEFNLFNWRTSGEEVQDEEWQVVVENFDMKDGELTLEGFLQLHQMEAEDNGGDSAELWITLNAMGYNVGLVQDESAIFEITIKSEHKAKMQLQVSGLKSGGSILDKAVIRNISESCTKPKKIDRSEDIFLFRQDSKFCSSFVIQNRSNHALKMQMDFSQSRNVLINHPHLNFRASLSAKSTLIAAHLLPKDAHVDFQVILNEAILK</sequence>
<proteinExistence type="predicted"/>
<dbReference type="GO" id="GO:1903569">
    <property type="term" value="P:positive regulation of protein localization to ciliary membrane"/>
    <property type="evidence" value="ECO:0007669"/>
    <property type="project" value="TreeGrafter"/>
</dbReference>
<dbReference type="InterPro" id="IPR002048">
    <property type="entry name" value="EF_hand_dom"/>
</dbReference>
<keyword evidence="4" id="KW-0106">Calcium</keyword>
<dbReference type="GO" id="GO:0098797">
    <property type="term" value="C:plasma membrane protein complex"/>
    <property type="evidence" value="ECO:0007669"/>
    <property type="project" value="TreeGrafter"/>
</dbReference>
<name>A0A553P857_TIGCA</name>
<dbReference type="PANTHER" id="PTHR46819">
    <property type="entry name" value="EF-HAND CALCIUM-BINDING DOMAIN-CONTAINING PROTEIN 7"/>
    <property type="match status" value="1"/>
</dbReference>
<accession>A0A553P857</accession>
<dbReference type="PANTHER" id="PTHR46819:SF1">
    <property type="entry name" value="EF-HAND CALCIUM-BINDING DOMAIN-CONTAINING PROTEIN 7"/>
    <property type="match status" value="1"/>
</dbReference>
<keyword evidence="5" id="KW-0472">Membrane</keyword>
<feature type="compositionally biased region" description="Low complexity" evidence="6">
    <location>
        <begin position="30"/>
        <end position="39"/>
    </location>
</feature>
<feature type="region of interest" description="Disordered" evidence="6">
    <location>
        <begin position="1"/>
        <end position="39"/>
    </location>
</feature>
<evidence type="ECO:0000313" key="8">
    <source>
        <dbReference type="EMBL" id="TRY73871.1"/>
    </source>
</evidence>
<evidence type="ECO:0000256" key="4">
    <source>
        <dbReference type="ARBA" id="ARBA00022837"/>
    </source>
</evidence>
<comment type="subcellular location">
    <subcellularLocation>
        <location evidence="1">Membrane</location>
    </subcellularLocation>
</comment>
<keyword evidence="3" id="KW-0677">Repeat</keyword>
<dbReference type="GO" id="GO:0060170">
    <property type="term" value="C:ciliary membrane"/>
    <property type="evidence" value="ECO:0007669"/>
    <property type="project" value="TreeGrafter"/>
</dbReference>
<dbReference type="EMBL" id="VCGU01000007">
    <property type="protein sequence ID" value="TRY73871.1"/>
    <property type="molecule type" value="Genomic_DNA"/>
</dbReference>
<dbReference type="Gene3D" id="1.10.238.10">
    <property type="entry name" value="EF-hand"/>
    <property type="match status" value="2"/>
</dbReference>
<evidence type="ECO:0000256" key="6">
    <source>
        <dbReference type="SAM" id="MobiDB-lite"/>
    </source>
</evidence>
<dbReference type="STRING" id="6832.A0A553P857"/>
<dbReference type="OMA" id="KTIDKYW"/>
<dbReference type="SUPFAM" id="SSF47473">
    <property type="entry name" value="EF-hand"/>
    <property type="match status" value="2"/>
</dbReference>
<keyword evidence="2" id="KW-0479">Metal-binding</keyword>
<evidence type="ECO:0000256" key="2">
    <source>
        <dbReference type="ARBA" id="ARBA00022723"/>
    </source>
</evidence>
<protein>
    <recommendedName>
        <fullName evidence="7">EF-hand domain-containing protein</fullName>
    </recommendedName>
</protein>
<comment type="caution">
    <text evidence="8">The sequence shown here is derived from an EMBL/GenBank/DDBJ whole genome shotgun (WGS) entry which is preliminary data.</text>
</comment>
<organism evidence="8 9">
    <name type="scientific">Tigriopus californicus</name>
    <name type="common">Marine copepod</name>
    <dbReference type="NCBI Taxonomy" id="6832"/>
    <lineage>
        <taxon>Eukaryota</taxon>
        <taxon>Metazoa</taxon>
        <taxon>Ecdysozoa</taxon>
        <taxon>Arthropoda</taxon>
        <taxon>Crustacea</taxon>
        <taxon>Multicrustacea</taxon>
        <taxon>Hexanauplia</taxon>
        <taxon>Copepoda</taxon>
        <taxon>Harpacticoida</taxon>
        <taxon>Harpacticidae</taxon>
        <taxon>Tigriopus</taxon>
    </lineage>
</organism>
<evidence type="ECO:0000256" key="5">
    <source>
        <dbReference type="ARBA" id="ARBA00023136"/>
    </source>
</evidence>